<proteinExistence type="predicted"/>
<dbReference type="InterPro" id="IPR006076">
    <property type="entry name" value="FAD-dep_OxRdtase"/>
</dbReference>
<dbReference type="GO" id="GO:0016491">
    <property type="term" value="F:oxidoreductase activity"/>
    <property type="evidence" value="ECO:0007669"/>
    <property type="project" value="UniProtKB-KW"/>
</dbReference>
<evidence type="ECO:0000313" key="4">
    <source>
        <dbReference type="Proteomes" id="UP000284451"/>
    </source>
</evidence>
<feature type="domain" description="FAD dependent oxidoreductase" evidence="2">
    <location>
        <begin position="35"/>
        <end position="387"/>
    </location>
</feature>
<evidence type="ECO:0000256" key="1">
    <source>
        <dbReference type="ARBA" id="ARBA00023002"/>
    </source>
</evidence>
<sequence length="432" mass="46269">MNYDTDCLNRFPTLWSATSREGDGTAPLAGDVECDVAVIGAGYTGLATAIGLARAGVDTIVLEGGAPGFGGSGRNSGAVIRGFKNSRTRLIEEFGPKHGRAMADFGSSNSDAVYALIDRYRIDCDLKRTGWVLAAHNAAGLAQTEERQRSWTADGFTGLEMVGRGELAKILGSDAYPGGMIDHEGASINPLAYVRGLARAAQSEGAQVCSQTEVRSFGEHGKGWHLVTPRGRVSARAVVVATDAYTMNLTPVVSRSLVTVHTNIICTDILPADIADSILPGEQAVSDSRRILYYWHKTPEGRVLFGTRGQLRGPAGPESFAHVERAMLSVYPQLRGQPIAFRWAGRVGLTRDFLPHMTTPRKGLWTAHGYCGRGVAMATAYGSLLAQAIAQDMAPDSLPVPHDPAPGLPPSPIKEAGVYLTTQYYRILDRFI</sequence>
<dbReference type="PANTHER" id="PTHR13847:SF281">
    <property type="entry name" value="FAD DEPENDENT OXIDOREDUCTASE DOMAIN-CONTAINING PROTEIN"/>
    <property type="match status" value="1"/>
</dbReference>
<evidence type="ECO:0000313" key="3">
    <source>
        <dbReference type="EMBL" id="RWR34914.1"/>
    </source>
</evidence>
<gene>
    <name evidence="3" type="ORF">D2T29_00080</name>
</gene>
<dbReference type="SUPFAM" id="SSF51905">
    <property type="entry name" value="FAD/NAD(P)-binding domain"/>
    <property type="match status" value="1"/>
</dbReference>
<dbReference type="PANTHER" id="PTHR13847">
    <property type="entry name" value="SARCOSINE DEHYDROGENASE-RELATED"/>
    <property type="match status" value="1"/>
</dbReference>
<protein>
    <submittedName>
        <fullName evidence="3">FAD-binding oxidoreductase</fullName>
    </submittedName>
</protein>
<keyword evidence="1" id="KW-0560">Oxidoreductase</keyword>
<name>A0A443KPQ3_9RHOB</name>
<reference evidence="3 4" key="2">
    <citation type="submission" date="2019-01" db="EMBL/GenBank/DDBJ databases">
        <authorList>
            <person name="Li Y."/>
        </authorList>
    </citation>
    <scope>NUCLEOTIDE SEQUENCE [LARGE SCALE GENOMIC DNA]</scope>
    <source>
        <strain evidence="3 4">07D10-4-3</strain>
    </source>
</reference>
<comment type="caution">
    <text evidence="3">The sequence shown here is derived from an EMBL/GenBank/DDBJ whole genome shotgun (WGS) entry which is preliminary data.</text>
</comment>
<dbReference type="Pfam" id="PF01266">
    <property type="entry name" value="DAO"/>
    <property type="match status" value="1"/>
</dbReference>
<dbReference type="InterPro" id="IPR036188">
    <property type="entry name" value="FAD/NAD-bd_sf"/>
</dbReference>
<dbReference type="RefSeq" id="WP_128230842.1">
    <property type="nucleotide sequence ID" value="NZ_SAUY01000001.1"/>
</dbReference>
<dbReference type="Gene3D" id="3.50.50.60">
    <property type="entry name" value="FAD/NAD(P)-binding domain"/>
    <property type="match status" value="1"/>
</dbReference>
<organism evidence="3 4">
    <name type="scientific">Paenirhodobacter populi</name>
    <dbReference type="NCBI Taxonomy" id="2306993"/>
    <lineage>
        <taxon>Bacteria</taxon>
        <taxon>Pseudomonadati</taxon>
        <taxon>Pseudomonadota</taxon>
        <taxon>Alphaproteobacteria</taxon>
        <taxon>Rhodobacterales</taxon>
        <taxon>Rhodobacter group</taxon>
        <taxon>Paenirhodobacter</taxon>
    </lineage>
</organism>
<dbReference type="EMBL" id="SAUY01000001">
    <property type="protein sequence ID" value="RWR34914.1"/>
    <property type="molecule type" value="Genomic_DNA"/>
</dbReference>
<dbReference type="Gene3D" id="3.30.9.10">
    <property type="entry name" value="D-Amino Acid Oxidase, subunit A, domain 2"/>
    <property type="match status" value="1"/>
</dbReference>
<dbReference type="Proteomes" id="UP000284451">
    <property type="component" value="Unassembled WGS sequence"/>
</dbReference>
<dbReference type="GO" id="GO:0005737">
    <property type="term" value="C:cytoplasm"/>
    <property type="evidence" value="ECO:0007669"/>
    <property type="project" value="TreeGrafter"/>
</dbReference>
<dbReference type="AlphaFoldDB" id="A0A443KPQ3"/>
<reference evidence="3 4" key="1">
    <citation type="submission" date="2019-01" db="EMBL/GenBank/DDBJ databases">
        <title>Sinorhodobacter populi sp. nov. isolated from the symptomatic bark tissue of Populus euramericana canker.</title>
        <authorList>
            <person name="Xu G."/>
        </authorList>
    </citation>
    <scope>NUCLEOTIDE SEQUENCE [LARGE SCALE GENOMIC DNA]</scope>
    <source>
        <strain evidence="3 4">07D10-4-3</strain>
    </source>
</reference>
<evidence type="ECO:0000259" key="2">
    <source>
        <dbReference type="Pfam" id="PF01266"/>
    </source>
</evidence>
<accession>A0A443KPQ3</accession>